<gene>
    <name evidence="3" type="ORF">PZN02_000490</name>
</gene>
<feature type="signal peptide" evidence="1">
    <location>
        <begin position="1"/>
        <end position="18"/>
    </location>
</feature>
<dbReference type="PROSITE" id="PS51257">
    <property type="entry name" value="PROKAR_LIPOPROTEIN"/>
    <property type="match status" value="1"/>
</dbReference>
<evidence type="ECO:0000259" key="2">
    <source>
        <dbReference type="Pfam" id="PF13488"/>
    </source>
</evidence>
<dbReference type="Proteomes" id="UP001229355">
    <property type="component" value="Chromosome 1"/>
</dbReference>
<proteinExistence type="predicted"/>
<keyword evidence="4" id="KW-1185">Reference proteome</keyword>
<dbReference type="Pfam" id="PF13488">
    <property type="entry name" value="Gly-zipper_Omp"/>
    <property type="match status" value="1"/>
</dbReference>
<dbReference type="InterPro" id="IPR039567">
    <property type="entry name" value="Gly-zipper"/>
</dbReference>
<keyword evidence="1" id="KW-0732">Signal</keyword>
<evidence type="ECO:0000313" key="3">
    <source>
        <dbReference type="EMBL" id="WEX88038.1"/>
    </source>
</evidence>
<protein>
    <submittedName>
        <fullName evidence="3">Glycine zipper domain-containing protein</fullName>
    </submittedName>
</protein>
<dbReference type="EMBL" id="CP120373">
    <property type="protein sequence ID" value="WEX88038.1"/>
    <property type="molecule type" value="Genomic_DNA"/>
</dbReference>
<accession>A0ABY8DAX1</accession>
<sequence>MKKVFMAAGLILSLAACTQTEKGATIGAVSGGIIGGAITDDVGGAAVGAVVGGVAGALIGRANEPGRCIYRDRYGRRYTARC</sequence>
<evidence type="ECO:0000313" key="4">
    <source>
        <dbReference type="Proteomes" id="UP001229355"/>
    </source>
</evidence>
<dbReference type="RefSeq" id="WP_280660050.1">
    <property type="nucleotide sequence ID" value="NZ_CP120373.1"/>
</dbReference>
<name>A0ABY8DAX1_9HYPH</name>
<reference evidence="3 4" key="1">
    <citation type="submission" date="2023-03" db="EMBL/GenBank/DDBJ databases">
        <authorList>
            <person name="Kaur S."/>
            <person name="Espinosa-Saiz D."/>
            <person name="Velazquez E."/>
            <person name="Menendez E."/>
            <person name="diCenzo G.C."/>
        </authorList>
    </citation>
    <scope>NUCLEOTIDE SEQUENCE [LARGE SCALE GENOMIC DNA]</scope>
    <source>
        <strain evidence="3 4">LMG 24692</strain>
    </source>
</reference>
<feature type="chain" id="PRO_5045858915" evidence="1">
    <location>
        <begin position="19"/>
        <end position="82"/>
    </location>
</feature>
<evidence type="ECO:0000256" key="1">
    <source>
        <dbReference type="SAM" id="SignalP"/>
    </source>
</evidence>
<organism evidence="3 4">
    <name type="scientific">Sinorhizobium garamanticum</name>
    <dbReference type="NCBI Taxonomy" id="680247"/>
    <lineage>
        <taxon>Bacteria</taxon>
        <taxon>Pseudomonadati</taxon>
        <taxon>Pseudomonadota</taxon>
        <taxon>Alphaproteobacteria</taxon>
        <taxon>Hyphomicrobiales</taxon>
        <taxon>Rhizobiaceae</taxon>
        <taxon>Sinorhizobium/Ensifer group</taxon>
        <taxon>Sinorhizobium</taxon>
    </lineage>
</organism>
<feature type="domain" description="Glycine zipper" evidence="2">
    <location>
        <begin position="23"/>
        <end position="64"/>
    </location>
</feature>